<comment type="caution">
    <text evidence="2">The sequence shown here is derived from an EMBL/GenBank/DDBJ whole genome shotgun (WGS) entry which is preliminary data.</text>
</comment>
<keyword evidence="3" id="KW-1185">Reference proteome</keyword>
<reference evidence="2 3" key="1">
    <citation type="submission" date="2023-08" db="EMBL/GenBank/DDBJ databases">
        <authorList>
            <person name="Palmer J.M."/>
        </authorList>
    </citation>
    <scope>NUCLEOTIDE SEQUENCE [LARGE SCALE GENOMIC DNA]</scope>
    <source>
        <strain evidence="2 3">TWF481</strain>
    </source>
</reference>
<feature type="compositionally biased region" description="Polar residues" evidence="1">
    <location>
        <begin position="354"/>
        <end position="366"/>
    </location>
</feature>
<evidence type="ECO:0000313" key="3">
    <source>
        <dbReference type="Proteomes" id="UP001370758"/>
    </source>
</evidence>
<sequence>MDPLPLLYSITKVVLISVLMNLNSNRLNLIIETHQWLLGSDRLCHYICGHDRSLLYFRARSHTKECLCHAFSRLPHRNTVCPECDRALKLSRGAAVPQDHLTPENRAKCQAWREIVDNQVKDAENKRLVREAKENGKDESTVTIGREVHVAARHLKHADAHQQKHQSRQRNGKMPNGIVPPYVPQPGETFLDHIISEIIDDAKSGGEMGRLQTAMETGLQGYGHIGPEGDESWLYLSGEWMAKNADKVDMKTGYMGPGYLSQTDFPALPLAPGGAKAPTDLVVGKKTPYKLKFDPTKDFVPSIPLPGITVSPSTNNPTAETSTSGLLTELPPLAILPLLFEKYEEDGEEVITEGSPTASSFPTTPGVTEEDPYARSIGKICGPASGTPSQSLSENASRSPSSSLPSKVSTPAPDAQGPYLKVPEPLPKNFVVPFQTTSTSPHMFYPPQGQQRGFTPPAPTRHYTPPVQHFQRGYHPSAPGRFTPQTPQERSFTPPMAKLRSYHHINNRHQSKTPNNRFNNSYHNNHGRRFYQPQVGPYTNPLVSGPIPYGIGSRVSGLVAAPHAAGSMAFVATASKV</sequence>
<dbReference type="Proteomes" id="UP001370758">
    <property type="component" value="Unassembled WGS sequence"/>
</dbReference>
<name>A0AAV9VR46_9PEZI</name>
<protein>
    <submittedName>
        <fullName evidence="2">Uncharacterized protein</fullName>
    </submittedName>
</protein>
<evidence type="ECO:0000313" key="2">
    <source>
        <dbReference type="EMBL" id="KAK6495078.1"/>
    </source>
</evidence>
<feature type="region of interest" description="Disordered" evidence="1">
    <location>
        <begin position="346"/>
        <end position="426"/>
    </location>
</feature>
<feature type="compositionally biased region" description="Low complexity" evidence="1">
    <location>
        <begin position="391"/>
        <end position="409"/>
    </location>
</feature>
<evidence type="ECO:0000256" key="1">
    <source>
        <dbReference type="SAM" id="MobiDB-lite"/>
    </source>
</evidence>
<organism evidence="2 3">
    <name type="scientific">Arthrobotrys musiformis</name>
    <dbReference type="NCBI Taxonomy" id="47236"/>
    <lineage>
        <taxon>Eukaryota</taxon>
        <taxon>Fungi</taxon>
        <taxon>Dikarya</taxon>
        <taxon>Ascomycota</taxon>
        <taxon>Pezizomycotina</taxon>
        <taxon>Orbiliomycetes</taxon>
        <taxon>Orbiliales</taxon>
        <taxon>Orbiliaceae</taxon>
        <taxon>Arthrobotrys</taxon>
    </lineage>
</organism>
<gene>
    <name evidence="2" type="ORF">TWF481_003105</name>
</gene>
<accession>A0AAV9VR46</accession>
<dbReference type="EMBL" id="JAVHJL010000013">
    <property type="protein sequence ID" value="KAK6495078.1"/>
    <property type="molecule type" value="Genomic_DNA"/>
</dbReference>
<dbReference type="AlphaFoldDB" id="A0AAV9VR46"/>
<proteinExistence type="predicted"/>
<feature type="region of interest" description="Disordered" evidence="1">
    <location>
        <begin position="157"/>
        <end position="177"/>
    </location>
</feature>